<dbReference type="Pfam" id="PF00271">
    <property type="entry name" value="Helicase_C"/>
    <property type="match status" value="1"/>
</dbReference>
<feature type="region of interest" description="Disordered" evidence="5">
    <location>
        <begin position="218"/>
        <end position="239"/>
    </location>
</feature>
<name>A0AAP4BTJ6_9CORY</name>
<feature type="region of interest" description="Disordered" evidence="5">
    <location>
        <begin position="503"/>
        <end position="532"/>
    </location>
</feature>
<feature type="region of interest" description="Disordered" evidence="5">
    <location>
        <begin position="805"/>
        <end position="824"/>
    </location>
</feature>
<dbReference type="SUPFAM" id="SSF52540">
    <property type="entry name" value="P-loop containing nucleoside triphosphate hydrolases"/>
    <property type="match status" value="1"/>
</dbReference>
<keyword evidence="4" id="KW-0067">ATP-binding</keyword>
<dbReference type="GO" id="GO:0005524">
    <property type="term" value="F:ATP binding"/>
    <property type="evidence" value="ECO:0007669"/>
    <property type="project" value="UniProtKB-KW"/>
</dbReference>
<dbReference type="InterPro" id="IPR001650">
    <property type="entry name" value="Helicase_C-like"/>
</dbReference>
<dbReference type="InterPro" id="IPR049614">
    <property type="entry name" value="HrpB_DEXH"/>
</dbReference>
<dbReference type="InterPro" id="IPR014001">
    <property type="entry name" value="Helicase_ATP-bd"/>
</dbReference>
<evidence type="ECO:0000259" key="7">
    <source>
        <dbReference type="PROSITE" id="PS51194"/>
    </source>
</evidence>
<comment type="caution">
    <text evidence="8">The sequence shown here is derived from an EMBL/GenBank/DDBJ whole genome shotgun (WGS) entry which is preliminary data.</text>
</comment>
<evidence type="ECO:0000256" key="5">
    <source>
        <dbReference type="SAM" id="MobiDB-lite"/>
    </source>
</evidence>
<feature type="domain" description="Helicase ATP-binding" evidence="6">
    <location>
        <begin position="17"/>
        <end position="185"/>
    </location>
</feature>
<evidence type="ECO:0000256" key="1">
    <source>
        <dbReference type="ARBA" id="ARBA00022741"/>
    </source>
</evidence>
<dbReference type="InterPro" id="IPR010225">
    <property type="entry name" value="HrpB"/>
</dbReference>
<evidence type="ECO:0000313" key="9">
    <source>
        <dbReference type="Proteomes" id="UP001226160"/>
    </source>
</evidence>
<evidence type="ECO:0000313" key="8">
    <source>
        <dbReference type="EMBL" id="MDK4326180.1"/>
    </source>
</evidence>
<dbReference type="InterPro" id="IPR011545">
    <property type="entry name" value="DEAD/DEAH_box_helicase_dom"/>
</dbReference>
<keyword evidence="3 8" id="KW-0347">Helicase</keyword>
<sequence length="824" mass="87067">MFDLTRIGAGLPVAETIASLPADGNVVVQAPPGTGKTTLIPPALANQAAHDHAAEHTASGVGKIIVTAPRRVAVRAAAHRLRALSGQPKLVGHAIRGESVPGSAVEFVTPGVLLRRLLRDPELPGVAAVAIDEVHERQLDTDLVLGMCLELAQLREDFRVIAMSATVDAQRFSQLMDAPIHVTEAAIHPLEISYAPAPGRAAGERGFYRHVAEQAAQQATQQAAQPMSGHASEQRKPSAGSTLVFVPGVREVNQVCAELATLVDADLPVFPLHGQQSAEEQDRALSTDATRIVVATSIAESSLTVPGVRAVVDAGLARTPRRDMQRGMPGLVTASASKSSADQRAGRAGREGPGTVVRCYSQDDYQHFAPHTTPEILSADLTQAALFLDSWGAGEDFPLLDQPPAAALATARSTLQRIGATKQLALLPTDPRLGATLLRYGAGAAKTIAQLEENPRGDITRAHAQKRLVQRLATLVPDVGPADPGAVVAAAFPEHVARAVSVGASRAQGTSRATAPAATGARDAHGGPGAGTSREYLLASGTRARLLADSGLADADWLAVAEISLSNAGNAIIRAAARISEDDALDAIGVQEVISATIDEGKIRGRKRRMAGAIELSSTPVQVSGAQAAAAVVESIREHGLGLFEWSASASNFYDRLRHLHEHYGSPWPDVAAQDPATWLAPELEQIAEGTPIAKVDLYPALQRLLPWPEATRLDELAPEHMPVPSGRGVRLDWSGERPVASVKLQECFGLAESPVYCGKRVQFHLLSPAGRPLAITDDLASFWSGPYAGVRADMRGRYPKHPWPEDPWSATATAKTNARLRKN</sequence>
<dbReference type="InterPro" id="IPR013689">
    <property type="entry name" value="RNA_helicase_ATP-dep_HrpB_C"/>
</dbReference>
<dbReference type="Pfam" id="PF08482">
    <property type="entry name" value="HrpB_C"/>
    <property type="match status" value="1"/>
</dbReference>
<feature type="domain" description="Helicase C-terminal" evidence="7">
    <location>
        <begin position="222"/>
        <end position="392"/>
    </location>
</feature>
<dbReference type="GO" id="GO:0004386">
    <property type="term" value="F:helicase activity"/>
    <property type="evidence" value="ECO:0007669"/>
    <property type="project" value="UniProtKB-KW"/>
</dbReference>
<dbReference type="Proteomes" id="UP001226160">
    <property type="component" value="Unassembled WGS sequence"/>
</dbReference>
<dbReference type="Gene3D" id="3.40.50.300">
    <property type="entry name" value="P-loop containing nucleotide triphosphate hydrolases"/>
    <property type="match status" value="2"/>
</dbReference>
<accession>A0AAP4BTJ6</accession>
<dbReference type="InterPro" id="IPR027417">
    <property type="entry name" value="P-loop_NTPase"/>
</dbReference>
<dbReference type="SMART" id="SM00490">
    <property type="entry name" value="HELICc"/>
    <property type="match status" value="1"/>
</dbReference>
<dbReference type="PANTHER" id="PTHR43519:SF1">
    <property type="entry name" value="ATP-DEPENDENT RNA HELICASE HRPB"/>
    <property type="match status" value="1"/>
</dbReference>
<evidence type="ECO:0000259" key="6">
    <source>
        <dbReference type="PROSITE" id="PS51192"/>
    </source>
</evidence>
<dbReference type="GO" id="GO:0003676">
    <property type="term" value="F:nucleic acid binding"/>
    <property type="evidence" value="ECO:0007669"/>
    <property type="project" value="InterPro"/>
</dbReference>
<gene>
    <name evidence="8" type="primary">hrpB</name>
    <name evidence="8" type="ORF">QPX54_06590</name>
</gene>
<feature type="region of interest" description="Disordered" evidence="5">
    <location>
        <begin position="332"/>
        <end position="354"/>
    </location>
</feature>
<dbReference type="PROSITE" id="PS51194">
    <property type="entry name" value="HELICASE_CTER"/>
    <property type="match status" value="1"/>
</dbReference>
<evidence type="ECO:0000256" key="3">
    <source>
        <dbReference type="ARBA" id="ARBA00022806"/>
    </source>
</evidence>
<reference evidence="8" key="1">
    <citation type="submission" date="2023-05" db="EMBL/GenBank/DDBJ databases">
        <title>Metabolic capabilities are highly conserved among human nasal-associated Corynebacterium species in pangenomic analyses.</title>
        <authorList>
            <person name="Tran T.H."/>
            <person name="Roberts A.Q."/>
            <person name="Escapa I.F."/>
            <person name="Gao W."/>
            <person name="Conlan S."/>
            <person name="Kong H."/>
            <person name="Segre J.A."/>
            <person name="Kelly M.S."/>
            <person name="Lemon K.P."/>
        </authorList>
    </citation>
    <scope>NUCLEOTIDE SEQUENCE</scope>
    <source>
        <strain evidence="8">KPL2654</strain>
    </source>
</reference>
<dbReference type="NCBIfam" id="TIGR01970">
    <property type="entry name" value="DEAH_box_HrpB"/>
    <property type="match status" value="1"/>
</dbReference>
<protein>
    <submittedName>
        <fullName evidence="8">ATP-dependent helicase HrpB</fullName>
    </submittedName>
</protein>
<dbReference type="PANTHER" id="PTHR43519">
    <property type="entry name" value="ATP-DEPENDENT RNA HELICASE HRPB"/>
    <property type="match status" value="1"/>
</dbReference>
<dbReference type="PROSITE" id="PS51192">
    <property type="entry name" value="HELICASE_ATP_BIND_1"/>
    <property type="match status" value="1"/>
</dbReference>
<dbReference type="EMBL" id="JASNVP010000005">
    <property type="protein sequence ID" value="MDK4326180.1"/>
    <property type="molecule type" value="Genomic_DNA"/>
</dbReference>
<dbReference type="CDD" id="cd17990">
    <property type="entry name" value="DEXHc_HrpB"/>
    <property type="match status" value="1"/>
</dbReference>
<evidence type="ECO:0000256" key="4">
    <source>
        <dbReference type="ARBA" id="ARBA00022840"/>
    </source>
</evidence>
<evidence type="ECO:0000256" key="2">
    <source>
        <dbReference type="ARBA" id="ARBA00022801"/>
    </source>
</evidence>
<dbReference type="RefSeq" id="WP_284589725.1">
    <property type="nucleotide sequence ID" value="NZ_JASNVP010000005.1"/>
</dbReference>
<organism evidence="8 9">
    <name type="scientific">Corynebacterium propinquum</name>
    <dbReference type="NCBI Taxonomy" id="43769"/>
    <lineage>
        <taxon>Bacteria</taxon>
        <taxon>Bacillati</taxon>
        <taxon>Actinomycetota</taxon>
        <taxon>Actinomycetes</taxon>
        <taxon>Mycobacteriales</taxon>
        <taxon>Corynebacteriaceae</taxon>
        <taxon>Corynebacterium</taxon>
    </lineage>
</organism>
<dbReference type="PIRSF" id="PIRSF005496">
    <property type="entry name" value="ATP_hel_hrpB"/>
    <property type="match status" value="1"/>
</dbReference>
<proteinExistence type="predicted"/>
<dbReference type="Pfam" id="PF00270">
    <property type="entry name" value="DEAD"/>
    <property type="match status" value="1"/>
</dbReference>
<keyword evidence="1" id="KW-0547">Nucleotide-binding</keyword>
<dbReference type="AlphaFoldDB" id="A0AAP4BTJ6"/>
<feature type="compositionally biased region" description="Low complexity" evidence="5">
    <location>
        <begin position="503"/>
        <end position="521"/>
    </location>
</feature>
<dbReference type="SMART" id="SM00487">
    <property type="entry name" value="DEXDc"/>
    <property type="match status" value="1"/>
</dbReference>
<dbReference type="GO" id="GO:0016787">
    <property type="term" value="F:hydrolase activity"/>
    <property type="evidence" value="ECO:0007669"/>
    <property type="project" value="UniProtKB-KW"/>
</dbReference>
<keyword evidence="2" id="KW-0378">Hydrolase</keyword>
<dbReference type="CDD" id="cd18791">
    <property type="entry name" value="SF2_C_RHA"/>
    <property type="match status" value="1"/>
</dbReference>